<accession>A0A136JD73</accession>
<dbReference type="InParanoid" id="A0A136JD73"/>
<keyword evidence="2" id="KW-1185">Reference proteome</keyword>
<sequence>MAESGLHAVSNLLRSNTSMRQSLLNCFANFPASFASMQHETAYFTMLRAVVKFLFS</sequence>
<protein>
    <submittedName>
        <fullName evidence="1">Uncharacterized protein</fullName>
    </submittedName>
</protein>
<gene>
    <name evidence="1" type="ORF">Micbo1qcDRAFT_156916</name>
</gene>
<proteinExistence type="predicted"/>
<evidence type="ECO:0000313" key="2">
    <source>
        <dbReference type="Proteomes" id="UP000070501"/>
    </source>
</evidence>
<dbReference type="Proteomes" id="UP000070501">
    <property type="component" value="Unassembled WGS sequence"/>
</dbReference>
<feature type="non-terminal residue" evidence="1">
    <location>
        <position position="56"/>
    </location>
</feature>
<dbReference type="AlphaFoldDB" id="A0A136JD73"/>
<organism evidence="1 2">
    <name type="scientific">Microdochium bolleyi</name>
    <dbReference type="NCBI Taxonomy" id="196109"/>
    <lineage>
        <taxon>Eukaryota</taxon>
        <taxon>Fungi</taxon>
        <taxon>Dikarya</taxon>
        <taxon>Ascomycota</taxon>
        <taxon>Pezizomycotina</taxon>
        <taxon>Sordariomycetes</taxon>
        <taxon>Xylariomycetidae</taxon>
        <taxon>Xylariales</taxon>
        <taxon>Microdochiaceae</taxon>
        <taxon>Microdochium</taxon>
    </lineage>
</organism>
<reference evidence="2" key="1">
    <citation type="submission" date="2016-02" db="EMBL/GenBank/DDBJ databases">
        <title>Draft genome sequence of Microdochium bolleyi, a fungal endophyte of beachgrass.</title>
        <authorList>
            <consortium name="DOE Joint Genome Institute"/>
            <person name="David A.S."/>
            <person name="May G."/>
            <person name="Haridas S."/>
            <person name="Lim J."/>
            <person name="Wang M."/>
            <person name="Labutti K."/>
            <person name="Lipzen A."/>
            <person name="Barry K."/>
            <person name="Grigoriev I.V."/>
        </authorList>
    </citation>
    <scope>NUCLEOTIDE SEQUENCE [LARGE SCALE GENOMIC DNA]</scope>
    <source>
        <strain evidence="2">J235TASD1</strain>
    </source>
</reference>
<evidence type="ECO:0000313" key="1">
    <source>
        <dbReference type="EMBL" id="KXJ95105.1"/>
    </source>
</evidence>
<dbReference type="EMBL" id="KQ964246">
    <property type="protein sequence ID" value="KXJ95105.1"/>
    <property type="molecule type" value="Genomic_DNA"/>
</dbReference>
<name>A0A136JD73_9PEZI</name>